<dbReference type="SUPFAM" id="SSF53681">
    <property type="entry name" value="Aspartate/glutamate racemase"/>
    <property type="match status" value="2"/>
</dbReference>
<evidence type="ECO:0000313" key="3">
    <source>
        <dbReference type="Proteomes" id="UP000824110"/>
    </source>
</evidence>
<accession>A0A9D1SIG6</accession>
<dbReference type="InterPro" id="IPR001920">
    <property type="entry name" value="Asp/Glu_race"/>
</dbReference>
<gene>
    <name evidence="2" type="ORF">IAB69_00805</name>
</gene>
<reference evidence="2" key="2">
    <citation type="journal article" date="2021" name="PeerJ">
        <title>Extensive microbial diversity within the chicken gut microbiome revealed by metagenomics and culture.</title>
        <authorList>
            <person name="Gilroy R."/>
            <person name="Ravi A."/>
            <person name="Getino M."/>
            <person name="Pursley I."/>
            <person name="Horton D.L."/>
            <person name="Alikhan N.F."/>
            <person name="Baker D."/>
            <person name="Gharbi K."/>
            <person name="Hall N."/>
            <person name="Watson M."/>
            <person name="Adriaenssens E.M."/>
            <person name="Foster-Nyarko E."/>
            <person name="Jarju S."/>
            <person name="Secka A."/>
            <person name="Antonio M."/>
            <person name="Oren A."/>
            <person name="Chaudhuri R.R."/>
            <person name="La Ragione R."/>
            <person name="Hildebrand F."/>
            <person name="Pallen M.J."/>
        </authorList>
    </citation>
    <scope>NUCLEOTIDE SEQUENCE</scope>
    <source>
        <strain evidence="2">CHK195-12923</strain>
    </source>
</reference>
<protein>
    <submittedName>
        <fullName evidence="2">Aspartate/glutamate racemase family protein</fullName>
    </submittedName>
</protein>
<dbReference type="Proteomes" id="UP000824110">
    <property type="component" value="Unassembled WGS sequence"/>
</dbReference>
<proteinExistence type="predicted"/>
<dbReference type="GO" id="GO:0009252">
    <property type="term" value="P:peptidoglycan biosynthetic process"/>
    <property type="evidence" value="ECO:0007669"/>
    <property type="project" value="TreeGrafter"/>
</dbReference>
<keyword evidence="1" id="KW-0413">Isomerase</keyword>
<name>A0A9D1SIG6_9FIRM</name>
<dbReference type="Pfam" id="PF01177">
    <property type="entry name" value="Asp_Glu_race"/>
    <property type="match status" value="1"/>
</dbReference>
<dbReference type="GO" id="GO:0047661">
    <property type="term" value="F:amino-acid racemase activity"/>
    <property type="evidence" value="ECO:0007669"/>
    <property type="project" value="InterPro"/>
</dbReference>
<organism evidence="2 3">
    <name type="scientific">Candidatus Coproplasma excrementigallinarum</name>
    <dbReference type="NCBI Taxonomy" id="2840747"/>
    <lineage>
        <taxon>Bacteria</taxon>
        <taxon>Bacillati</taxon>
        <taxon>Bacillota</taxon>
        <taxon>Clostridia</taxon>
        <taxon>Eubacteriales</taxon>
        <taxon>Candidatus Coproplasma</taxon>
    </lineage>
</organism>
<dbReference type="PANTHER" id="PTHR21198:SF3">
    <property type="entry name" value="GLUTAMATE RACEMASE"/>
    <property type="match status" value="1"/>
</dbReference>
<sequence>MENKSYHSRPLVCIFDSGIGGLNLLAECYRRIPQADYMYFADNFNVPYGNLPAAKINSLVFDIFRQISSFHPSAAVVACNTVTAECILSLRAKYAFPILGMEPALKQAWKRGGKYLVLATEATVKSAGFARLIKAYGSMAEVFALKDLARRIEEGLAHGERIEPELPSGNYSSVVLGCTHYIFIKKFIKEKYNCEVYDGISGTADHLRAVLGISDHICEKPSEVAFKCGDFAKNKAIFEQLKQNNN</sequence>
<evidence type="ECO:0000313" key="2">
    <source>
        <dbReference type="EMBL" id="HIU61175.1"/>
    </source>
</evidence>
<reference evidence="2" key="1">
    <citation type="submission" date="2020-10" db="EMBL/GenBank/DDBJ databases">
        <authorList>
            <person name="Gilroy R."/>
        </authorList>
    </citation>
    <scope>NUCLEOTIDE SEQUENCE</scope>
    <source>
        <strain evidence="2">CHK195-12923</strain>
    </source>
</reference>
<dbReference type="Gene3D" id="3.40.50.1860">
    <property type="match status" value="2"/>
</dbReference>
<comment type="caution">
    <text evidence="2">The sequence shown here is derived from an EMBL/GenBank/DDBJ whole genome shotgun (WGS) entry which is preliminary data.</text>
</comment>
<evidence type="ECO:0000256" key="1">
    <source>
        <dbReference type="ARBA" id="ARBA00023235"/>
    </source>
</evidence>
<dbReference type="InterPro" id="IPR015942">
    <property type="entry name" value="Asp/Glu/hydantoin_racemase"/>
</dbReference>
<dbReference type="PANTHER" id="PTHR21198">
    <property type="entry name" value="GLUTAMATE RACEMASE"/>
    <property type="match status" value="1"/>
</dbReference>
<dbReference type="AlphaFoldDB" id="A0A9D1SIG6"/>
<dbReference type="EMBL" id="DVNE01000009">
    <property type="protein sequence ID" value="HIU61175.1"/>
    <property type="molecule type" value="Genomic_DNA"/>
</dbReference>